<protein>
    <recommendedName>
        <fullName evidence="4">Fungal N-terminal domain-containing protein</fullName>
    </recommendedName>
</protein>
<dbReference type="EMBL" id="JAGMUX010000011">
    <property type="protein sequence ID" value="KAH7244522.1"/>
    <property type="molecule type" value="Genomic_DNA"/>
</dbReference>
<evidence type="ECO:0000313" key="2">
    <source>
        <dbReference type="EMBL" id="KAH7244522.1"/>
    </source>
</evidence>
<accession>A0A9P9GUS5</accession>
<proteinExistence type="predicted"/>
<feature type="region of interest" description="Disordered" evidence="1">
    <location>
        <begin position="230"/>
        <end position="268"/>
    </location>
</feature>
<feature type="compositionally biased region" description="Basic and acidic residues" evidence="1">
    <location>
        <begin position="252"/>
        <end position="265"/>
    </location>
</feature>
<gene>
    <name evidence="2" type="ORF">BKA55DRAFT_740044</name>
</gene>
<dbReference type="OrthoDB" id="5326588at2759"/>
<name>A0A9P9GUS5_FUSRE</name>
<evidence type="ECO:0000313" key="3">
    <source>
        <dbReference type="Proteomes" id="UP000720189"/>
    </source>
</evidence>
<dbReference type="GeneID" id="70231388"/>
<sequence>MEALAIIGLTGTIAQLLDFSAKLVSKTTELYSSVAGALDENVDAELVTNHFATLIKQLDSEMPPSQELASICDACRAISTRLLGVLQGLKKNTKGHTWKSIRHAVRNMLKNGEIQALQARLAVLKNELIVSLMTGLSRDLSQTRIESRNSLDRLETAANNLSAMMSTLSLKVDRSHETQEAVMETLLHKNADNMTAVMEKTREMIQLSLQNEAAGITSSLLQQISQRYGDDRSSFRSNEASHSLGRGGSEPEPSHRREECIKNNDPRIMQRSVQRRRRLIHRSEQLSWFGRTLVSVSEIYMGEDLTHILTGCIVIPSPWLLRLRCGVKVQHLRSMIIREAPKVTLWPLQILPSDSAIINAIKSGDAHAAELIIRAKDVSPSAVSMDGENLLSLIATEILNVVFNLHFRFADADPQERWGPKYSDEERRLAESTFYGLRQLFEFVLAQGIDPAQKSSNGSSAITYLLYILQFGFDSLFPDDFYTLFSSSLSASQDNPFDQPQANVVGDLFRSYSCQPSWRYRSFIDRLLEGLEWTLCSSDGPGEASALALRYSIKHRFDVDQDDFEEWVPLEDALNDSFQNFFSRRLKVVKYLSSSIEDSLDRIFETEDMKQVNGIVEYTKKAIQLSLLYASPMKGLHRAKDSMPFVRKCVVKEVCAMLQAADCFIHVIEDNMLDWCNEWEVLDIWVESLLAGSVHPIPQKTRKIWSASKATYNSLNGSKGKSNAASNSSPLEELQNLIGQKKLLAMQASGKHRTERELKEPDKKIIETEEEMRKRLGQGVKKKFKKPRRQKKKTKVTMCGKSIWNHTSENAMSRDGWLQFSVMAKDCDLKHAIQLCRNWSEFSGLHLLTLWQFFPASNWTSCATIGSCSNFNILEVGPDFMKLTDVLREWRFGFDDCYDVFIWDFVPGEPHMDLYNIVELRNAWRMRTPREMYVHMEPLLRSLHRNKKTMRTRQIKPGENVKSLWDTVADERSEFRLFDIGIKKVTMRKDTEIVELPYMFYNEANEVDDAILFPDELTSIKGLEAINKGNDPMKAMRMAKHDDQDNIWGMPKVWETALLQARSDKLNKSQRALLQRTGLLNAYKALSYDKRLEESDSMEMMERDRAFSFKESFHAGDLEPGYNTKYNQIQETLRNMLKTPHVGSTDWIWFIAEILEWLELRGDYDDYVQYPQYP</sequence>
<dbReference type="Proteomes" id="UP000720189">
    <property type="component" value="Unassembled WGS sequence"/>
</dbReference>
<comment type="caution">
    <text evidence="2">The sequence shown here is derived from an EMBL/GenBank/DDBJ whole genome shotgun (WGS) entry which is preliminary data.</text>
</comment>
<evidence type="ECO:0000256" key="1">
    <source>
        <dbReference type="SAM" id="MobiDB-lite"/>
    </source>
</evidence>
<dbReference type="RefSeq" id="XP_046047745.1">
    <property type="nucleotide sequence ID" value="XM_046201434.1"/>
</dbReference>
<reference evidence="2" key="1">
    <citation type="journal article" date="2021" name="Nat. Commun.">
        <title>Genetic determinants of endophytism in the Arabidopsis root mycobiome.</title>
        <authorList>
            <person name="Mesny F."/>
            <person name="Miyauchi S."/>
            <person name="Thiergart T."/>
            <person name="Pickel B."/>
            <person name="Atanasova L."/>
            <person name="Karlsson M."/>
            <person name="Huettel B."/>
            <person name="Barry K.W."/>
            <person name="Haridas S."/>
            <person name="Chen C."/>
            <person name="Bauer D."/>
            <person name="Andreopoulos W."/>
            <person name="Pangilinan J."/>
            <person name="LaButti K."/>
            <person name="Riley R."/>
            <person name="Lipzen A."/>
            <person name="Clum A."/>
            <person name="Drula E."/>
            <person name="Henrissat B."/>
            <person name="Kohler A."/>
            <person name="Grigoriev I.V."/>
            <person name="Martin F.M."/>
            <person name="Hacquard S."/>
        </authorList>
    </citation>
    <scope>NUCLEOTIDE SEQUENCE</scope>
    <source>
        <strain evidence="2">MPI-CAGE-AT-0023</strain>
    </source>
</reference>
<evidence type="ECO:0008006" key="4">
    <source>
        <dbReference type="Google" id="ProtNLM"/>
    </source>
</evidence>
<organism evidence="2 3">
    <name type="scientific">Fusarium redolens</name>
    <dbReference type="NCBI Taxonomy" id="48865"/>
    <lineage>
        <taxon>Eukaryota</taxon>
        <taxon>Fungi</taxon>
        <taxon>Dikarya</taxon>
        <taxon>Ascomycota</taxon>
        <taxon>Pezizomycotina</taxon>
        <taxon>Sordariomycetes</taxon>
        <taxon>Hypocreomycetidae</taxon>
        <taxon>Hypocreales</taxon>
        <taxon>Nectriaceae</taxon>
        <taxon>Fusarium</taxon>
        <taxon>Fusarium redolens species complex</taxon>
    </lineage>
</organism>
<dbReference type="AlphaFoldDB" id="A0A9P9GUS5"/>
<keyword evidence="3" id="KW-1185">Reference proteome</keyword>